<dbReference type="GO" id="GO:0006168">
    <property type="term" value="P:adenine salvage"/>
    <property type="evidence" value="ECO:0007669"/>
    <property type="project" value="TreeGrafter"/>
</dbReference>
<reference evidence="10" key="1">
    <citation type="submission" date="2015-07" db="EMBL/GenBank/DDBJ databases">
        <title>Adaptation to a free-living lifestyle via gene acquisitions in the diplomonad Trepomonas sp. PC1.</title>
        <authorList>
            <person name="Xu F."/>
            <person name="Jerlstrom-Hultqvist J."/>
            <person name="Kolisko M."/>
            <person name="Simpson A.G.B."/>
            <person name="Roger A.J."/>
            <person name="Svard S.G."/>
            <person name="Andersson J.O."/>
        </authorList>
    </citation>
    <scope>NUCLEOTIDE SEQUENCE</scope>
    <source>
        <strain evidence="10">PC1</strain>
    </source>
</reference>
<dbReference type="PANTHER" id="PTHR32315:SF3">
    <property type="entry name" value="ADENINE PHOSPHORIBOSYLTRANSFERASE"/>
    <property type="match status" value="1"/>
</dbReference>
<comment type="pathway">
    <text evidence="3">Purine metabolism; AMP biosynthesis via salvage pathway; AMP from adenine: step 1/1.</text>
</comment>
<dbReference type="GO" id="GO:0003999">
    <property type="term" value="F:adenine phosphoribosyltransferase activity"/>
    <property type="evidence" value="ECO:0007669"/>
    <property type="project" value="UniProtKB-EC"/>
</dbReference>
<comment type="similarity">
    <text evidence="4">Belongs to the purine/pyrimidine phosphoribosyltransferase family.</text>
</comment>
<evidence type="ECO:0000256" key="2">
    <source>
        <dbReference type="ARBA" id="ARBA00004496"/>
    </source>
</evidence>
<dbReference type="InterPro" id="IPR000836">
    <property type="entry name" value="PRTase_dom"/>
</dbReference>
<evidence type="ECO:0000256" key="1">
    <source>
        <dbReference type="ARBA" id="ARBA00000868"/>
    </source>
</evidence>
<evidence type="ECO:0000256" key="6">
    <source>
        <dbReference type="ARBA" id="ARBA00022490"/>
    </source>
</evidence>
<dbReference type="GO" id="GO:0006166">
    <property type="term" value="P:purine ribonucleoside salvage"/>
    <property type="evidence" value="ECO:0007669"/>
    <property type="project" value="UniProtKB-KW"/>
</dbReference>
<gene>
    <name evidence="10" type="ORF">TPC1_10685</name>
</gene>
<dbReference type="PANTHER" id="PTHR32315">
    <property type="entry name" value="ADENINE PHOSPHORIBOSYLTRANSFERASE"/>
    <property type="match status" value="1"/>
</dbReference>
<evidence type="ECO:0000256" key="3">
    <source>
        <dbReference type="ARBA" id="ARBA00004659"/>
    </source>
</evidence>
<dbReference type="Gene3D" id="3.40.50.2020">
    <property type="match status" value="1"/>
</dbReference>
<protein>
    <recommendedName>
        <fullName evidence="5">adenine phosphoribosyltransferase</fullName>
        <ecNumber evidence="5">2.4.2.7</ecNumber>
    </recommendedName>
</protein>
<evidence type="ECO:0000256" key="7">
    <source>
        <dbReference type="ARBA" id="ARBA00022676"/>
    </source>
</evidence>
<dbReference type="GO" id="GO:0044209">
    <property type="term" value="P:AMP salvage"/>
    <property type="evidence" value="ECO:0007669"/>
    <property type="project" value="TreeGrafter"/>
</dbReference>
<comment type="subcellular location">
    <subcellularLocation>
        <location evidence="2">Cytoplasm</location>
    </subcellularLocation>
</comment>
<dbReference type="AlphaFoldDB" id="A0A146KL19"/>
<keyword evidence="9" id="KW-0660">Purine salvage</keyword>
<dbReference type="SUPFAM" id="SSF53271">
    <property type="entry name" value="PRTase-like"/>
    <property type="match status" value="1"/>
</dbReference>
<dbReference type="GO" id="GO:0005737">
    <property type="term" value="C:cytoplasm"/>
    <property type="evidence" value="ECO:0007669"/>
    <property type="project" value="UniProtKB-SubCell"/>
</dbReference>
<keyword evidence="7 10" id="KW-0328">Glycosyltransferase</keyword>
<proteinExistence type="inferred from homology"/>
<dbReference type="InterPro" id="IPR050054">
    <property type="entry name" value="UPRTase/APRTase"/>
</dbReference>
<evidence type="ECO:0000256" key="8">
    <source>
        <dbReference type="ARBA" id="ARBA00022679"/>
    </source>
</evidence>
<sequence length="186" mass="20907">NNFIENSSKILNAAKPMDLEDVKQLMTLHDDFPIPGQKFRDIQPILSNPAAILAVRLKLFEQWSNKSITKILLPESMSYFFGSMLAADLHCGIVMARKSGKLPGDVLKVDYFLNYKQKDESLEITSGQISENDVVLIFDDSLSSGSTCMAINGLLKRIGVKVVYMGFLFQIDHMGFKLGEKEQVIW</sequence>
<dbReference type="EMBL" id="GDID01000510">
    <property type="protein sequence ID" value="JAP96096.1"/>
    <property type="molecule type" value="Transcribed_RNA"/>
</dbReference>
<evidence type="ECO:0000256" key="4">
    <source>
        <dbReference type="ARBA" id="ARBA00008391"/>
    </source>
</evidence>
<evidence type="ECO:0000256" key="9">
    <source>
        <dbReference type="ARBA" id="ARBA00022726"/>
    </source>
</evidence>
<evidence type="ECO:0000256" key="5">
    <source>
        <dbReference type="ARBA" id="ARBA00011893"/>
    </source>
</evidence>
<organism evidence="10">
    <name type="scientific">Trepomonas sp. PC1</name>
    <dbReference type="NCBI Taxonomy" id="1076344"/>
    <lineage>
        <taxon>Eukaryota</taxon>
        <taxon>Metamonada</taxon>
        <taxon>Diplomonadida</taxon>
        <taxon>Hexamitidae</taxon>
        <taxon>Hexamitinae</taxon>
        <taxon>Trepomonas</taxon>
    </lineage>
</organism>
<keyword evidence="6" id="KW-0963">Cytoplasm</keyword>
<accession>A0A146KL19</accession>
<dbReference type="EC" id="2.4.2.7" evidence="5"/>
<feature type="non-terminal residue" evidence="10">
    <location>
        <position position="186"/>
    </location>
</feature>
<dbReference type="GO" id="GO:0002055">
    <property type="term" value="F:adenine binding"/>
    <property type="evidence" value="ECO:0007669"/>
    <property type="project" value="TreeGrafter"/>
</dbReference>
<comment type="catalytic activity">
    <reaction evidence="1">
        <text>AMP + diphosphate = 5-phospho-alpha-D-ribose 1-diphosphate + adenine</text>
        <dbReference type="Rhea" id="RHEA:16609"/>
        <dbReference type="ChEBI" id="CHEBI:16708"/>
        <dbReference type="ChEBI" id="CHEBI:33019"/>
        <dbReference type="ChEBI" id="CHEBI:58017"/>
        <dbReference type="ChEBI" id="CHEBI:456215"/>
        <dbReference type="EC" id="2.4.2.7"/>
    </reaction>
</comment>
<dbReference type="GO" id="GO:0016208">
    <property type="term" value="F:AMP binding"/>
    <property type="evidence" value="ECO:0007669"/>
    <property type="project" value="TreeGrafter"/>
</dbReference>
<evidence type="ECO:0000313" key="10">
    <source>
        <dbReference type="EMBL" id="JAP96096.1"/>
    </source>
</evidence>
<name>A0A146KL19_9EUKA</name>
<dbReference type="InterPro" id="IPR029057">
    <property type="entry name" value="PRTase-like"/>
</dbReference>
<feature type="non-terminal residue" evidence="10">
    <location>
        <position position="1"/>
    </location>
</feature>
<dbReference type="CDD" id="cd06223">
    <property type="entry name" value="PRTases_typeI"/>
    <property type="match status" value="1"/>
</dbReference>
<keyword evidence="8 10" id="KW-0808">Transferase</keyword>